<dbReference type="Pfam" id="PF14833">
    <property type="entry name" value="NAD_binding_11"/>
    <property type="match status" value="1"/>
</dbReference>
<dbReference type="PANTHER" id="PTHR43060:SF15">
    <property type="entry name" value="3-HYDROXYISOBUTYRATE DEHYDROGENASE-LIKE 1, MITOCHONDRIAL-RELATED"/>
    <property type="match status" value="1"/>
</dbReference>
<evidence type="ECO:0000256" key="4">
    <source>
        <dbReference type="PIRSR" id="PIRSR000103-1"/>
    </source>
</evidence>
<dbReference type="PIRSF" id="PIRSF000103">
    <property type="entry name" value="HIBADH"/>
    <property type="match status" value="1"/>
</dbReference>
<dbReference type="GO" id="GO:0051287">
    <property type="term" value="F:NAD binding"/>
    <property type="evidence" value="ECO:0007669"/>
    <property type="project" value="InterPro"/>
</dbReference>
<dbReference type="SUPFAM" id="SSF48179">
    <property type="entry name" value="6-phosphogluconate dehydrogenase C-terminal domain-like"/>
    <property type="match status" value="1"/>
</dbReference>
<dbReference type="InterPro" id="IPR008927">
    <property type="entry name" value="6-PGluconate_DH-like_C_sf"/>
</dbReference>
<keyword evidence="3" id="KW-0520">NAD</keyword>
<feature type="domain" description="3-hydroxyisobutyrate dehydrogenase-like NAD-binding" evidence="6">
    <location>
        <begin position="173"/>
        <end position="292"/>
    </location>
</feature>
<dbReference type="SUPFAM" id="SSF51735">
    <property type="entry name" value="NAD(P)-binding Rossmann-fold domains"/>
    <property type="match status" value="1"/>
</dbReference>
<accession>A0A4Y8UJ89</accession>
<evidence type="ECO:0000313" key="8">
    <source>
        <dbReference type="Proteomes" id="UP000298133"/>
    </source>
</evidence>
<evidence type="ECO:0000259" key="5">
    <source>
        <dbReference type="Pfam" id="PF03446"/>
    </source>
</evidence>
<gene>
    <name evidence="7" type="ORF">E3W66_00675</name>
</gene>
<reference evidence="7 8" key="1">
    <citation type="submission" date="2019-03" db="EMBL/GenBank/DDBJ databases">
        <title>Draft genome of Gammaproteobacteria bacterium LSUCC0057, a member of the SAR92 clade.</title>
        <authorList>
            <person name="Lanclos V.C."/>
            <person name="Doiron C."/>
            <person name="Henson M.W."/>
            <person name="Thrash J.C."/>
        </authorList>
    </citation>
    <scope>NUCLEOTIDE SEQUENCE [LARGE SCALE GENOMIC DNA]</scope>
    <source>
        <strain evidence="7 8">LSUCC0057</strain>
    </source>
</reference>
<evidence type="ECO:0000256" key="1">
    <source>
        <dbReference type="ARBA" id="ARBA00009080"/>
    </source>
</evidence>
<comment type="similarity">
    <text evidence="1">Belongs to the HIBADH-related family.</text>
</comment>
<name>A0A4Y8UJ89_9GAMM</name>
<evidence type="ECO:0000313" key="7">
    <source>
        <dbReference type="EMBL" id="TFH68508.1"/>
    </source>
</evidence>
<dbReference type="GO" id="GO:0016054">
    <property type="term" value="P:organic acid catabolic process"/>
    <property type="evidence" value="ECO:0007669"/>
    <property type="project" value="UniProtKB-ARBA"/>
</dbReference>
<dbReference type="GO" id="GO:0016491">
    <property type="term" value="F:oxidoreductase activity"/>
    <property type="evidence" value="ECO:0007669"/>
    <property type="project" value="UniProtKB-KW"/>
</dbReference>
<dbReference type="EMBL" id="SPIA01000001">
    <property type="protein sequence ID" value="TFH68508.1"/>
    <property type="molecule type" value="Genomic_DNA"/>
</dbReference>
<keyword evidence="2" id="KW-0560">Oxidoreductase</keyword>
<dbReference type="OrthoDB" id="9786703at2"/>
<dbReference type="Gene3D" id="1.10.1040.10">
    <property type="entry name" value="N-(1-d-carboxylethyl)-l-norvaline Dehydrogenase, domain 2"/>
    <property type="match status" value="1"/>
</dbReference>
<dbReference type="PROSITE" id="PS00895">
    <property type="entry name" value="3_HYDROXYISOBUT_DH"/>
    <property type="match status" value="1"/>
</dbReference>
<comment type="caution">
    <text evidence="7">The sequence shown here is derived from an EMBL/GenBank/DDBJ whole genome shotgun (WGS) entry which is preliminary data.</text>
</comment>
<organism evidence="7 8">
    <name type="scientific">Gammaproteobacteria bacterium LSUCC0057</name>
    <dbReference type="NCBI Taxonomy" id="2559237"/>
    <lineage>
        <taxon>Bacteria</taxon>
        <taxon>Pseudomonadati</taxon>
        <taxon>Pseudomonadota</taxon>
        <taxon>Gammaproteobacteria</taxon>
        <taxon>Cellvibrionales</taxon>
        <taxon>Porticoccaceae</taxon>
        <taxon>SAR92 clade</taxon>
    </lineage>
</organism>
<protein>
    <submittedName>
        <fullName evidence="7">NAD(P)-dependent oxidoreductase</fullName>
    </submittedName>
</protein>
<dbReference type="Pfam" id="PF03446">
    <property type="entry name" value="NAD_binding_2"/>
    <property type="match status" value="1"/>
</dbReference>
<dbReference type="PANTHER" id="PTHR43060">
    <property type="entry name" value="3-HYDROXYISOBUTYRATE DEHYDROGENASE-LIKE 1, MITOCHONDRIAL-RELATED"/>
    <property type="match status" value="1"/>
</dbReference>
<proteinExistence type="inferred from homology"/>
<dbReference type="InterPro" id="IPR029154">
    <property type="entry name" value="HIBADH-like_NADP-bd"/>
</dbReference>
<evidence type="ECO:0000256" key="2">
    <source>
        <dbReference type="ARBA" id="ARBA00023002"/>
    </source>
</evidence>
<evidence type="ECO:0000256" key="3">
    <source>
        <dbReference type="ARBA" id="ARBA00023027"/>
    </source>
</evidence>
<dbReference type="InterPro" id="IPR036291">
    <property type="entry name" value="NAD(P)-bd_dom_sf"/>
</dbReference>
<dbReference type="InterPro" id="IPR002204">
    <property type="entry name" value="3-OH-isobutyrate_DH-rel_CS"/>
</dbReference>
<dbReference type="InterPro" id="IPR015815">
    <property type="entry name" value="HIBADH-related"/>
</dbReference>
<dbReference type="Gene3D" id="3.40.50.720">
    <property type="entry name" value="NAD(P)-binding Rossmann-like Domain"/>
    <property type="match status" value="1"/>
</dbReference>
<feature type="active site" evidence="4">
    <location>
        <position position="179"/>
    </location>
</feature>
<dbReference type="AlphaFoldDB" id="A0A4Y8UJ89"/>
<dbReference type="GO" id="GO:0050661">
    <property type="term" value="F:NADP binding"/>
    <property type="evidence" value="ECO:0007669"/>
    <property type="project" value="InterPro"/>
</dbReference>
<dbReference type="Proteomes" id="UP000298133">
    <property type="component" value="Unassembled WGS sequence"/>
</dbReference>
<dbReference type="InterPro" id="IPR013328">
    <property type="entry name" value="6PGD_dom2"/>
</dbReference>
<dbReference type="InterPro" id="IPR006115">
    <property type="entry name" value="6PGDH_NADP-bd"/>
</dbReference>
<keyword evidence="8" id="KW-1185">Reference proteome</keyword>
<feature type="domain" description="6-phosphogluconate dehydrogenase NADP-binding" evidence="5">
    <location>
        <begin position="10"/>
        <end position="170"/>
    </location>
</feature>
<evidence type="ECO:0000259" key="6">
    <source>
        <dbReference type="Pfam" id="PF14833"/>
    </source>
</evidence>
<sequence>MNRAQQSQPTVAFIGLGVMGFPMAGHLARAGYRVQVYNRTSSKAERWAEQYTGTVCGSPQQAAEGARWVFTCVGNDDDLRAVVLGERGALAGMAAGALLVDHSTVSVAVSQQLAEACQQRGAEFIDAPISGGQQGAESGQLTVMCGGSASALAAVRPALDCYARAVTHLGATGSGQRCKMVNQICIAGLLQGLAEGLNFAQRAGLDVQQVVEVISRGAAQSWQLDNRAATMLADHYDHGFAVDWMVKDLTIAAAEAAANGSALPVASQVADYYRELQQQGGGRWDTSSLLRRLQTAQSGD</sequence>